<evidence type="ECO:0000259" key="1">
    <source>
        <dbReference type="Pfam" id="PF00149"/>
    </source>
</evidence>
<dbReference type="Pfam" id="PF00149">
    <property type="entry name" value="Metallophos"/>
    <property type="match status" value="1"/>
</dbReference>
<dbReference type="GO" id="GO:0016787">
    <property type="term" value="F:hydrolase activity"/>
    <property type="evidence" value="ECO:0007669"/>
    <property type="project" value="InterPro"/>
</dbReference>
<dbReference type="SUPFAM" id="SSF56300">
    <property type="entry name" value="Metallo-dependent phosphatases"/>
    <property type="match status" value="1"/>
</dbReference>
<dbReference type="Proteomes" id="UP000323499">
    <property type="component" value="Segment"/>
</dbReference>
<reference evidence="3" key="1">
    <citation type="submission" date="2019-06" db="EMBL/GenBank/DDBJ databases">
        <title>Complete Genome Sequence of Escherichia coli Phage Paul.</title>
        <authorList>
            <person name="Holt A."/>
            <person name="Saldana R."/>
            <person name="Moreland R."/>
            <person name="Gill J.J."/>
            <person name="Liu M."/>
            <person name="Ramsey J."/>
        </authorList>
    </citation>
    <scope>NUCLEOTIDE SEQUENCE [LARGE SCALE GENOMIC DNA]</scope>
</reference>
<organism evidence="2 3">
    <name type="scientific">Escherichia phage Paul</name>
    <dbReference type="NCBI Taxonomy" id="2589659"/>
    <lineage>
        <taxon>Viruses</taxon>
        <taxon>Duplodnaviria</taxon>
        <taxon>Heunggongvirae</taxon>
        <taxon>Uroviricota</taxon>
        <taxon>Caudoviricetes</taxon>
        <taxon>Mktvariviridae</taxon>
        <taxon>Gordonclarkvirinae</taxon>
        <taxon>Kuravirus</taxon>
        <taxon>Kuravirus paul</taxon>
    </lineage>
</organism>
<dbReference type="Gene3D" id="3.60.21.10">
    <property type="match status" value="1"/>
</dbReference>
<proteinExistence type="predicted"/>
<dbReference type="InterPro" id="IPR029052">
    <property type="entry name" value="Metallo-depent_PP-like"/>
</dbReference>
<protein>
    <submittedName>
        <fullName evidence="2">Serine/threonine protein phosphatase</fullName>
    </submittedName>
</protein>
<dbReference type="EMBL" id="MN045231">
    <property type="protein sequence ID" value="QEG08134.1"/>
    <property type="molecule type" value="Genomic_DNA"/>
</dbReference>
<evidence type="ECO:0000313" key="2">
    <source>
        <dbReference type="EMBL" id="QEG08134.1"/>
    </source>
</evidence>
<dbReference type="InterPro" id="IPR004843">
    <property type="entry name" value="Calcineurin-like_PHP"/>
</dbReference>
<name>A0A5B9N2V0_9CAUD</name>
<feature type="domain" description="Calcineurin-like phosphoesterase" evidence="1">
    <location>
        <begin position="5"/>
        <end position="135"/>
    </location>
</feature>
<accession>A0A5B9N2V0</accession>
<gene>
    <name evidence="2" type="ORF">CPT_Paul_038</name>
</gene>
<evidence type="ECO:0000313" key="3">
    <source>
        <dbReference type="Proteomes" id="UP000323499"/>
    </source>
</evidence>
<keyword evidence="3" id="KW-1185">Reference proteome</keyword>
<sequence>MAEVYFAGDGHLGHRNICSFRKQFKTIEEHDKAILAAFDHVTKRDKIFFTGDWVFEKYALDIIAEVKGEKHLVLGNHDRLELLPDMMKVFRHISGDYKYKEFWVTHIPIHSDEMRGRYNIYAHTHNSTIKDWRYFCTSMEQIDYKAVSLQEIRKEFAERKSVLETILFPVGDKSREQLEEIRKKIQLESQARTNLPFQRTVEQTSFKGLLEW</sequence>